<dbReference type="Proteomes" id="UP000055136">
    <property type="component" value="Chromosome"/>
</dbReference>
<accession>A0A0S2TFZ4</accession>
<dbReference type="EMBL" id="CP013099">
    <property type="protein sequence ID" value="ALP54073.1"/>
    <property type="molecule type" value="Genomic_DNA"/>
</dbReference>
<keyword evidence="2" id="KW-1185">Reference proteome</keyword>
<evidence type="ECO:0000313" key="2">
    <source>
        <dbReference type="Proteomes" id="UP000055136"/>
    </source>
</evidence>
<proteinExistence type="predicted"/>
<dbReference type="InterPro" id="IPR052736">
    <property type="entry name" value="Stf3_sulfotransferase"/>
</dbReference>
<dbReference type="Gene3D" id="3.40.50.300">
    <property type="entry name" value="P-loop containing nucleotide triphosphate hydrolases"/>
    <property type="match status" value="1"/>
</dbReference>
<gene>
    <name evidence="1" type="ORF">Tel_13550</name>
</gene>
<protein>
    <submittedName>
        <fullName evidence="1">Sulfotransferase</fullName>
    </submittedName>
</protein>
<dbReference type="PANTHER" id="PTHR36451:SF1">
    <property type="entry name" value="OMEGA-HYDROXY-BETA-DIHYDROMENAQUINONE-9 SULFOTRANSFERASE STF3"/>
    <property type="match status" value="1"/>
</dbReference>
<dbReference type="InterPro" id="IPR027417">
    <property type="entry name" value="P-loop_NTPase"/>
</dbReference>
<dbReference type="Pfam" id="PF13469">
    <property type="entry name" value="Sulfotransfer_3"/>
    <property type="match status" value="2"/>
</dbReference>
<dbReference type="SUPFAM" id="SSF52540">
    <property type="entry name" value="P-loop containing nucleoside triphosphate hydrolases"/>
    <property type="match status" value="1"/>
</dbReference>
<evidence type="ECO:0000313" key="1">
    <source>
        <dbReference type="EMBL" id="ALP54073.1"/>
    </source>
</evidence>
<dbReference type="AlphaFoldDB" id="A0A0S2TFZ4"/>
<reference evidence="1" key="1">
    <citation type="submission" date="2015-10" db="EMBL/GenBank/DDBJ databases">
        <title>Description of Candidatus Tenderia electrophaga gen. nov, sp. nov., an Uncultivated Electroautotroph from a Biocathode Enrichment.</title>
        <authorList>
            <person name="Eddie B.J."/>
            <person name="Malanoski A.P."/>
            <person name="Wang Z."/>
            <person name="Hall R.J."/>
            <person name="Oh S.D."/>
            <person name="Heiner C."/>
            <person name="Lin B."/>
            <person name="Strycharz-Glaven S.M."/>
        </authorList>
    </citation>
    <scope>NUCLEOTIDE SEQUENCE [LARGE SCALE GENOMIC DNA]</scope>
    <source>
        <strain evidence="1">NRL1</strain>
    </source>
</reference>
<dbReference type="PANTHER" id="PTHR36451">
    <property type="entry name" value="PAPS-DEPENDENT SULFOTRANSFERASE STF3"/>
    <property type="match status" value="1"/>
</dbReference>
<name>A0A0S2TFZ4_9GAMM</name>
<organism evidence="1 2">
    <name type="scientific">Candidatus Tenderia electrophaga</name>
    <dbReference type="NCBI Taxonomy" id="1748243"/>
    <lineage>
        <taxon>Bacteria</taxon>
        <taxon>Pseudomonadati</taxon>
        <taxon>Pseudomonadota</taxon>
        <taxon>Gammaproteobacteria</taxon>
        <taxon>Candidatus Tenderiales</taxon>
        <taxon>Candidatus Tenderiaceae</taxon>
        <taxon>Candidatus Tenderia</taxon>
    </lineage>
</organism>
<dbReference type="GO" id="GO:0016740">
    <property type="term" value="F:transferase activity"/>
    <property type="evidence" value="ECO:0007669"/>
    <property type="project" value="UniProtKB-KW"/>
</dbReference>
<sequence length="314" mass="36644">MAKLRNIHKLLDPEIRAKNLRQARYTVRGWWWRLTRPAMPDPVFVVGCSRSGTTVTYETIAAAPQLRSLGYEIPSFWNGLWGPHLNGWHSEAAYADDAKPGHRDAALCYFYQRLGRGRVLDKTCINVMRLPYLYKLFPRATFIYIHRDGRDNISSMMDGWRHDGHFRLSQFLGPCPETVAINDAEFSDWSFFLPPGWRDYNRASLEEVCAYQWQTANRMALEAKQFIPSAQWIQLRYEDIFERPVEMFRPVFERLGIPFDESLETRCANLSRRPTSIVKGTPKRQKWKAHNPEAIERILPTIQPLMTELGYADD</sequence>
<dbReference type="STRING" id="1748243.Tel_13550"/>
<dbReference type="KEGG" id="tee:Tel_13550"/>